<evidence type="ECO:0000313" key="4">
    <source>
        <dbReference type="EMBL" id="PPR00819.1"/>
    </source>
</evidence>
<sequence length="650" mass="69571">MLLAPLALLCSALTTAGAVTVYGQIPLAQTAPNFPHPTLHAYDRTVLTPPPVPSPPPAPSYTLNLQRDANAVNGLSIPHVGGSFWGFSIEMSVVSQVLGKNSSFLQVPFLNLMANLQQRSGGVVIRIGGNTQEFAAQVPLGSLPDGRTFSKEDSGINSTTKTPAVIYTPDMFYMTNNISSLVNVKWFFGIPFNDSVNWRLTIAESAEAILGDNLLGLQAGNEPDFYQQFGRRVTYSPQQYTDEFGQLIQAIQANDNIPVKNNLIGPSVSTIVWAPELVWDTGFIDLYKDHLYCLSVEHYQQNNCAALTGGGPGNPILNPQDLIASYLHHGEAISLVNIYLNSTMLAQKAGKPFIMFETNTASCGGFAGISDSYGAALWALDYGFQMAYGNFTHALMHIGGQNVYYNPFTSPPTNETSYNQWTVGGIYYATIIIAEALGTTNTSQVVDLFGNNNNDFTPSYAIYENGQLSKVAIFNYVDDQTGASDSQVTLSVPAGVPSTVQVKYLTSSLEGGRSTVTLGNQFEVDGRFKGNLNVTTINCNTGANTCTVPVPAPGFALVFFDSSSPALTIGQASQTFTTTAYTQRHNTATYDSSTIAQSQGRSGKTRQSLAGTSADDKVSAARSQMEGLGKAVGLGALLMSSAWLLGASLY</sequence>
<dbReference type="InterPro" id="IPR031728">
    <property type="entry name" value="GlcAase_C"/>
</dbReference>
<comment type="caution">
    <text evidence="4">The sequence shown here is derived from an EMBL/GenBank/DDBJ whole genome shotgun (WGS) entry which is preliminary data.</text>
</comment>
<organism evidence="4 5">
    <name type="scientific">Gymnopilus dilepis</name>
    <dbReference type="NCBI Taxonomy" id="231916"/>
    <lineage>
        <taxon>Eukaryota</taxon>
        <taxon>Fungi</taxon>
        <taxon>Dikarya</taxon>
        <taxon>Basidiomycota</taxon>
        <taxon>Agaricomycotina</taxon>
        <taxon>Agaricomycetes</taxon>
        <taxon>Agaricomycetidae</taxon>
        <taxon>Agaricales</taxon>
        <taxon>Agaricineae</taxon>
        <taxon>Hymenogastraceae</taxon>
        <taxon>Gymnopilus</taxon>
    </lineage>
</organism>
<dbReference type="EMBL" id="NHYE01000984">
    <property type="protein sequence ID" value="PPR00819.1"/>
    <property type="molecule type" value="Genomic_DNA"/>
</dbReference>
<feature type="chain" id="PRO_5019383484" description="Beta-glucuronidase C-terminal domain-containing protein" evidence="2">
    <location>
        <begin position="19"/>
        <end position="650"/>
    </location>
</feature>
<feature type="region of interest" description="Disordered" evidence="1">
    <location>
        <begin position="591"/>
        <end position="616"/>
    </location>
</feature>
<proteinExistence type="predicted"/>
<dbReference type="Gene3D" id="3.20.20.80">
    <property type="entry name" value="Glycosidases"/>
    <property type="match status" value="1"/>
</dbReference>
<dbReference type="Pfam" id="PF16862">
    <property type="entry name" value="Glyco_hydro_79C"/>
    <property type="match status" value="1"/>
</dbReference>
<dbReference type="InParanoid" id="A0A409YCU7"/>
<evidence type="ECO:0000256" key="1">
    <source>
        <dbReference type="SAM" id="MobiDB-lite"/>
    </source>
</evidence>
<dbReference type="AlphaFoldDB" id="A0A409YCU7"/>
<reference evidence="4 5" key="1">
    <citation type="journal article" date="2018" name="Evol. Lett.">
        <title>Horizontal gene cluster transfer increased hallucinogenic mushroom diversity.</title>
        <authorList>
            <person name="Reynolds H.T."/>
            <person name="Vijayakumar V."/>
            <person name="Gluck-Thaler E."/>
            <person name="Korotkin H.B."/>
            <person name="Matheny P.B."/>
            <person name="Slot J.C."/>
        </authorList>
    </citation>
    <scope>NUCLEOTIDE SEQUENCE [LARGE SCALE GENOMIC DNA]</scope>
    <source>
        <strain evidence="4 5">SRW20</strain>
    </source>
</reference>
<keyword evidence="2" id="KW-0732">Signal</keyword>
<evidence type="ECO:0000259" key="3">
    <source>
        <dbReference type="Pfam" id="PF16862"/>
    </source>
</evidence>
<feature type="compositionally biased region" description="Polar residues" evidence="1">
    <location>
        <begin position="591"/>
        <end position="611"/>
    </location>
</feature>
<feature type="signal peptide" evidence="2">
    <location>
        <begin position="1"/>
        <end position="18"/>
    </location>
</feature>
<keyword evidence="5" id="KW-1185">Reference proteome</keyword>
<evidence type="ECO:0000313" key="5">
    <source>
        <dbReference type="Proteomes" id="UP000284706"/>
    </source>
</evidence>
<dbReference type="Proteomes" id="UP000284706">
    <property type="component" value="Unassembled WGS sequence"/>
</dbReference>
<evidence type="ECO:0000256" key="2">
    <source>
        <dbReference type="SAM" id="SignalP"/>
    </source>
</evidence>
<dbReference type="PANTHER" id="PTHR36183">
    <property type="entry name" value="BETA-GLUCURONIDASE"/>
    <property type="match status" value="1"/>
</dbReference>
<dbReference type="InterPro" id="IPR017853">
    <property type="entry name" value="GH"/>
</dbReference>
<name>A0A409YCU7_9AGAR</name>
<feature type="domain" description="Beta-glucuronidase C-terminal" evidence="3">
    <location>
        <begin position="460"/>
        <end position="557"/>
    </location>
</feature>
<dbReference type="InterPro" id="IPR052974">
    <property type="entry name" value="GH79_Enzymes"/>
</dbReference>
<protein>
    <recommendedName>
        <fullName evidence="3">Beta-glucuronidase C-terminal domain-containing protein</fullName>
    </recommendedName>
</protein>
<dbReference type="PANTHER" id="PTHR36183:SF2">
    <property type="entry name" value="BETA-GLUCURONIDASE C-TERMINAL DOMAIN-CONTAINING PROTEIN"/>
    <property type="match status" value="1"/>
</dbReference>
<dbReference type="SUPFAM" id="SSF51445">
    <property type="entry name" value="(Trans)glycosidases"/>
    <property type="match status" value="1"/>
</dbReference>
<dbReference type="STRING" id="231916.A0A409YCU7"/>
<accession>A0A409YCU7</accession>
<dbReference type="OrthoDB" id="2796951at2759"/>
<gene>
    <name evidence="4" type="ORF">CVT26_012460</name>
</gene>